<dbReference type="Gene3D" id="3.40.50.150">
    <property type="entry name" value="Vaccinia Virus protein VP39"/>
    <property type="match status" value="1"/>
</dbReference>
<dbReference type="GO" id="GO:0160105">
    <property type="term" value="F:tRNA (adenine(22)-N1)-methyltransferase activity"/>
    <property type="evidence" value="ECO:0007669"/>
    <property type="project" value="InterPro"/>
</dbReference>
<comment type="caution">
    <text evidence="1">The sequence shown here is derived from an EMBL/GenBank/DDBJ whole genome shotgun (WGS) entry which is preliminary data.</text>
</comment>
<protein>
    <submittedName>
        <fullName evidence="1">Class I SAM-dependent methyltransferase</fullName>
        <ecNumber evidence="1">2.1.1.-</ecNumber>
    </submittedName>
</protein>
<sequence length="243" mass="27790">MKTINLSKRLKSVAHWIETQVPSPIHLLDIGSDHAYLPIAMIQAGIIQSAIAGEVVEGPYQSALSQSIECQVTDRLQVRLGDGYQVLKEDDHVNVTSICGMGGQLIRKILEEGLLEQKLTPHLVLQANNHEELLRSFLWEHGYQIELEQWLQDKGKTYNLMFASQVGTVINYSTRDLKMGKKDQIIFDASYLEYCQHQILSLNRIIEEMSQAQSKDANFNQTIDSIRNKLNWFKEEVERCPFC</sequence>
<name>A0AAJ1V1V0_9LACT</name>
<dbReference type="PIRSF" id="PIRSF018637">
    <property type="entry name" value="TrmK"/>
    <property type="match status" value="1"/>
</dbReference>
<organism evidence="1 2">
    <name type="scientific">Facklamia hominis</name>
    <dbReference type="NCBI Taxonomy" id="178214"/>
    <lineage>
        <taxon>Bacteria</taxon>
        <taxon>Bacillati</taxon>
        <taxon>Bacillota</taxon>
        <taxon>Bacilli</taxon>
        <taxon>Lactobacillales</taxon>
        <taxon>Aerococcaceae</taxon>
        <taxon>Facklamia</taxon>
    </lineage>
</organism>
<dbReference type="GO" id="GO:0032259">
    <property type="term" value="P:methylation"/>
    <property type="evidence" value="ECO:0007669"/>
    <property type="project" value="UniProtKB-KW"/>
</dbReference>
<proteinExistence type="predicted"/>
<dbReference type="EC" id="2.1.1.-" evidence="1"/>
<keyword evidence="1" id="KW-0489">Methyltransferase</keyword>
<dbReference type="RefSeq" id="WP_285065142.1">
    <property type="nucleotide sequence ID" value="NZ_JASOOE010000001.1"/>
</dbReference>
<dbReference type="InterPro" id="IPR029063">
    <property type="entry name" value="SAM-dependent_MTases_sf"/>
</dbReference>
<accession>A0AAJ1V1V0</accession>
<dbReference type="EMBL" id="JASOOE010000001">
    <property type="protein sequence ID" value="MDK7186453.1"/>
    <property type="molecule type" value="Genomic_DNA"/>
</dbReference>
<dbReference type="PANTHER" id="PTHR38451">
    <property type="entry name" value="TRNA (ADENINE(22)-N(1))-METHYLTRANSFERASE"/>
    <property type="match status" value="1"/>
</dbReference>
<gene>
    <name evidence="1" type="ORF">QP433_00480</name>
</gene>
<dbReference type="Proteomes" id="UP001229251">
    <property type="component" value="Unassembled WGS sequence"/>
</dbReference>
<reference evidence="1" key="1">
    <citation type="submission" date="2023-05" db="EMBL/GenBank/DDBJ databases">
        <title>Cataloging the Phylogenetic Diversity of Human Bladder Bacteria.</title>
        <authorList>
            <person name="Du J."/>
        </authorList>
    </citation>
    <scope>NUCLEOTIDE SEQUENCE</scope>
    <source>
        <strain evidence="1">UMB1231</strain>
    </source>
</reference>
<dbReference type="AlphaFoldDB" id="A0AAJ1V1V0"/>
<dbReference type="InterPro" id="IPR006901">
    <property type="entry name" value="TrmK"/>
</dbReference>
<evidence type="ECO:0000313" key="2">
    <source>
        <dbReference type="Proteomes" id="UP001229251"/>
    </source>
</evidence>
<dbReference type="PANTHER" id="PTHR38451:SF1">
    <property type="entry name" value="TRNA (ADENINE(22)-N(1))-METHYLTRANSFERASE"/>
    <property type="match status" value="1"/>
</dbReference>
<keyword evidence="1" id="KW-0808">Transferase</keyword>
<evidence type="ECO:0000313" key="1">
    <source>
        <dbReference type="EMBL" id="MDK7186453.1"/>
    </source>
</evidence>
<dbReference type="Pfam" id="PF04816">
    <property type="entry name" value="TrmK"/>
    <property type="match status" value="1"/>
</dbReference>